<protein>
    <submittedName>
        <fullName evidence="3">Secreted protein</fullName>
    </submittedName>
</protein>
<evidence type="ECO:0000313" key="1">
    <source>
        <dbReference type="EMBL" id="VDL76060.1"/>
    </source>
</evidence>
<name>A0A0N4Y8C8_NIPBR</name>
<evidence type="ECO:0000313" key="3">
    <source>
        <dbReference type="WBParaSite" id="NBR_0001247001-mRNA-1"/>
    </source>
</evidence>
<gene>
    <name evidence="1" type="ORF">NBR_LOCUS12471</name>
</gene>
<keyword evidence="2" id="KW-1185">Reference proteome</keyword>
<dbReference type="WBParaSite" id="NBR_0001247001-mRNA-1">
    <property type="protein sequence ID" value="NBR_0001247001-mRNA-1"/>
    <property type="gene ID" value="NBR_0001247001"/>
</dbReference>
<dbReference type="EMBL" id="UYSL01020770">
    <property type="protein sequence ID" value="VDL76060.1"/>
    <property type="molecule type" value="Genomic_DNA"/>
</dbReference>
<proteinExistence type="predicted"/>
<sequence>MSRVSDTSYHKLMAAPIASLNSLVLQTCSPAIPSTATTAHIPGEECYPRSLRSEEIDMKNCKAMCKMNINRRDTRT</sequence>
<accession>A0A0N4Y8C8</accession>
<reference evidence="3" key="1">
    <citation type="submission" date="2017-02" db="UniProtKB">
        <authorList>
            <consortium name="WormBaseParasite"/>
        </authorList>
    </citation>
    <scope>IDENTIFICATION</scope>
</reference>
<dbReference type="Proteomes" id="UP000271162">
    <property type="component" value="Unassembled WGS sequence"/>
</dbReference>
<organism evidence="3">
    <name type="scientific">Nippostrongylus brasiliensis</name>
    <name type="common">Rat hookworm</name>
    <dbReference type="NCBI Taxonomy" id="27835"/>
    <lineage>
        <taxon>Eukaryota</taxon>
        <taxon>Metazoa</taxon>
        <taxon>Ecdysozoa</taxon>
        <taxon>Nematoda</taxon>
        <taxon>Chromadorea</taxon>
        <taxon>Rhabditida</taxon>
        <taxon>Rhabditina</taxon>
        <taxon>Rhabditomorpha</taxon>
        <taxon>Strongyloidea</taxon>
        <taxon>Heligmosomidae</taxon>
        <taxon>Nippostrongylus</taxon>
    </lineage>
</organism>
<dbReference type="AlphaFoldDB" id="A0A0N4Y8C8"/>
<evidence type="ECO:0000313" key="2">
    <source>
        <dbReference type="Proteomes" id="UP000271162"/>
    </source>
</evidence>
<reference evidence="1 2" key="2">
    <citation type="submission" date="2018-11" db="EMBL/GenBank/DDBJ databases">
        <authorList>
            <consortium name="Pathogen Informatics"/>
        </authorList>
    </citation>
    <scope>NUCLEOTIDE SEQUENCE [LARGE SCALE GENOMIC DNA]</scope>
</reference>